<protein>
    <recommendedName>
        <fullName evidence="2">cytokinin riboside 5'-monophosphate phosphoribohydrolase</fullName>
        <ecNumber evidence="2">3.2.2.n1</ecNumber>
    </recommendedName>
</protein>
<proteinExistence type="inferred from homology"/>
<dbReference type="GO" id="GO:0005634">
    <property type="term" value="C:nucleus"/>
    <property type="evidence" value="ECO:0007669"/>
    <property type="project" value="TreeGrafter"/>
</dbReference>
<reference evidence="9" key="2">
    <citation type="submission" date="2018-05" db="EMBL/GenBank/DDBJ databases">
        <title>OmerRS3 (Oryza meridionalis Reference Sequence Version 3).</title>
        <authorList>
            <person name="Zhang J."/>
            <person name="Kudrna D."/>
            <person name="Lee S."/>
            <person name="Talag J."/>
            <person name="Welchert J."/>
            <person name="Wing R.A."/>
        </authorList>
    </citation>
    <scope>NUCLEOTIDE SEQUENCE [LARGE SCALE GENOMIC DNA]</scope>
    <source>
        <strain evidence="9">cv. OR44</strain>
    </source>
</reference>
<dbReference type="Gramene" id="OMERI05G07440.2">
    <property type="protein sequence ID" value="OMERI05G07440.2"/>
    <property type="gene ID" value="OMERI05G07440"/>
</dbReference>
<dbReference type="GO" id="GO:0009691">
    <property type="term" value="P:cytokinin biosynthetic process"/>
    <property type="evidence" value="ECO:0007669"/>
    <property type="project" value="UniProtKB-KW"/>
</dbReference>
<dbReference type="FunFam" id="3.40.50.450:FF:000013">
    <property type="entry name" value="Cytokinin riboside 5'-monophosphate phosphoribohydrolase LOG8"/>
    <property type="match status" value="1"/>
</dbReference>
<dbReference type="PANTHER" id="PTHR31223:SF11">
    <property type="entry name" value="CYTOKININ RIBOSIDE 5'-MONOPHOSPHATE PHOSPHORIBOHYDROLASE LOG8-RELATED"/>
    <property type="match status" value="1"/>
</dbReference>
<comment type="function">
    <text evidence="5">Cytokinin-activating enzyme working in the direct activation pathway. Phosphoribohydrolase that converts inactive cytokinin nucleotides to the biologically active free-base forms.</text>
</comment>
<dbReference type="Gene3D" id="3.40.50.450">
    <property type="match status" value="1"/>
</dbReference>
<evidence type="ECO:0000256" key="5">
    <source>
        <dbReference type="ARBA" id="ARBA00024884"/>
    </source>
</evidence>
<keyword evidence="4" id="KW-0378">Hydrolase</keyword>
<evidence type="ECO:0000313" key="9">
    <source>
        <dbReference type="EnsemblPlants" id="OMERI05G07440.2"/>
    </source>
</evidence>
<dbReference type="EnsemblPlants" id="OMERI05G07440.2">
    <property type="protein sequence ID" value="OMERI05G07440.2"/>
    <property type="gene ID" value="OMERI05G07440"/>
</dbReference>
<evidence type="ECO:0000256" key="7">
    <source>
        <dbReference type="ARBA" id="ARBA00049153"/>
    </source>
</evidence>
<dbReference type="GO" id="GO:0016799">
    <property type="term" value="F:hydrolase activity, hydrolyzing N-glycosyl compounds"/>
    <property type="evidence" value="ECO:0007669"/>
    <property type="project" value="TreeGrafter"/>
</dbReference>
<dbReference type="Pfam" id="PF03641">
    <property type="entry name" value="Lysine_decarbox"/>
    <property type="match status" value="1"/>
</dbReference>
<comment type="similarity">
    <text evidence="1">Belongs to the LOG family.</text>
</comment>
<keyword evidence="10" id="KW-1185">Reference proteome</keyword>
<evidence type="ECO:0000256" key="3">
    <source>
        <dbReference type="ARBA" id="ARBA00022712"/>
    </source>
</evidence>
<accession>A0A0E0DNQ6</accession>
<comment type="catalytic activity">
    <reaction evidence="6">
        <text>N(6)-(dimethylallyl)adenosine 5'-phosphate + H2O = N(6)-dimethylallyladenine + D-ribose 5-phosphate</text>
        <dbReference type="Rhea" id="RHEA:48560"/>
        <dbReference type="ChEBI" id="CHEBI:15377"/>
        <dbReference type="ChEBI" id="CHEBI:17660"/>
        <dbReference type="ChEBI" id="CHEBI:57526"/>
        <dbReference type="ChEBI" id="CHEBI:78346"/>
        <dbReference type="EC" id="3.2.2.n1"/>
    </reaction>
</comment>
<evidence type="ECO:0000256" key="1">
    <source>
        <dbReference type="ARBA" id="ARBA00006763"/>
    </source>
</evidence>
<comment type="catalytic activity">
    <reaction evidence="7">
        <text>9-ribosyl-trans-zeatin 5'-phosphate + H2O = trans-zeatin + D-ribose 5-phosphate</text>
        <dbReference type="Rhea" id="RHEA:48564"/>
        <dbReference type="ChEBI" id="CHEBI:15377"/>
        <dbReference type="ChEBI" id="CHEBI:16522"/>
        <dbReference type="ChEBI" id="CHEBI:78346"/>
        <dbReference type="ChEBI" id="CHEBI:87947"/>
        <dbReference type="EC" id="3.2.2.n1"/>
    </reaction>
</comment>
<feature type="region of interest" description="Disordered" evidence="8">
    <location>
        <begin position="55"/>
        <end position="110"/>
    </location>
</feature>
<evidence type="ECO:0000256" key="4">
    <source>
        <dbReference type="ARBA" id="ARBA00022801"/>
    </source>
</evidence>
<dbReference type="InterPro" id="IPR005269">
    <property type="entry name" value="LOG"/>
</dbReference>
<dbReference type="AlphaFoldDB" id="A0A0E0DNQ6"/>
<evidence type="ECO:0000256" key="8">
    <source>
        <dbReference type="SAM" id="MobiDB-lite"/>
    </source>
</evidence>
<evidence type="ECO:0000256" key="2">
    <source>
        <dbReference type="ARBA" id="ARBA00012205"/>
    </source>
</evidence>
<organism evidence="9">
    <name type="scientific">Oryza meridionalis</name>
    <dbReference type="NCBI Taxonomy" id="40149"/>
    <lineage>
        <taxon>Eukaryota</taxon>
        <taxon>Viridiplantae</taxon>
        <taxon>Streptophyta</taxon>
        <taxon>Embryophyta</taxon>
        <taxon>Tracheophyta</taxon>
        <taxon>Spermatophyta</taxon>
        <taxon>Magnoliopsida</taxon>
        <taxon>Liliopsida</taxon>
        <taxon>Poales</taxon>
        <taxon>Poaceae</taxon>
        <taxon>BOP clade</taxon>
        <taxon>Oryzoideae</taxon>
        <taxon>Oryzeae</taxon>
        <taxon>Oryzinae</taxon>
        <taxon>Oryza</taxon>
    </lineage>
</organism>
<feature type="compositionally biased region" description="Basic and acidic residues" evidence="8">
    <location>
        <begin position="57"/>
        <end position="71"/>
    </location>
</feature>
<evidence type="ECO:0000256" key="6">
    <source>
        <dbReference type="ARBA" id="ARBA00047718"/>
    </source>
</evidence>
<dbReference type="Proteomes" id="UP000008021">
    <property type="component" value="Chromosome 5"/>
</dbReference>
<dbReference type="NCBIfam" id="TIGR00730">
    <property type="entry name" value="Rossman fold protein, TIGR00730 family"/>
    <property type="match status" value="1"/>
</dbReference>
<evidence type="ECO:0000313" key="10">
    <source>
        <dbReference type="Proteomes" id="UP000008021"/>
    </source>
</evidence>
<dbReference type="EC" id="3.2.2.n1" evidence="2"/>
<dbReference type="PANTHER" id="PTHR31223">
    <property type="entry name" value="LOG FAMILY PROTEIN YJL055W"/>
    <property type="match status" value="1"/>
</dbReference>
<reference evidence="9" key="1">
    <citation type="submission" date="2015-04" db="UniProtKB">
        <authorList>
            <consortium name="EnsemblPlants"/>
        </authorList>
    </citation>
    <scope>IDENTIFICATION</scope>
</reference>
<dbReference type="SUPFAM" id="SSF102405">
    <property type="entry name" value="MCP/YpsA-like"/>
    <property type="match status" value="1"/>
</dbReference>
<name>A0A0E0DNQ6_9ORYZ</name>
<dbReference type="InterPro" id="IPR031100">
    <property type="entry name" value="LOG_fam"/>
</dbReference>
<keyword evidence="3" id="KW-0203">Cytokinin biosynthesis</keyword>
<sequence length="334" mass="36061">MVQMVRAKLQEKAGCHANAMGTSWCNLVHLTLQINQGIKKKRGAIASETLMPPSFEALKDSNFPREDNTVHRKEKLPNPATSSSPPPSPSPIRRRGQGRQEAMGDNSAAAAAASPRGRFGRICVFCGSNAGNRAVFGDAALQLGQELVSREIELVYGGGSVGLMGLIAQTVLDGGCGVLGVIPKALMPTEISGASVGEVKIVSDMHERKAEMARQSDAFIALPGGYGTMEELLEMITWSQLGIHDKPVGLLNVDGYYDPLLALFDKGAAEGFIKADCRQIIVSAPTAHELLTKMEQYTRSHQEVAPRTSWEMSELGYGKTPEESELTWHEYIVP</sequence>
<dbReference type="STRING" id="40149.A0A0E0DNQ6"/>
<dbReference type="GO" id="GO:0005829">
    <property type="term" value="C:cytosol"/>
    <property type="evidence" value="ECO:0007669"/>
    <property type="project" value="TreeGrafter"/>
</dbReference>